<dbReference type="AlphaFoldDB" id="A0A917JPD3"/>
<reference evidence="2" key="1">
    <citation type="journal article" date="2014" name="Int. J. Syst. Evol. Microbiol.">
        <title>Complete genome sequence of Corynebacterium casei LMG S-19264T (=DSM 44701T), isolated from a smear-ripened cheese.</title>
        <authorList>
            <consortium name="US DOE Joint Genome Institute (JGI-PGF)"/>
            <person name="Walter F."/>
            <person name="Albersmeier A."/>
            <person name="Kalinowski J."/>
            <person name="Ruckert C."/>
        </authorList>
    </citation>
    <scope>NUCLEOTIDE SEQUENCE</scope>
    <source>
        <strain evidence="2">JCM 30804</strain>
    </source>
</reference>
<sequence length="64" mass="7762">MNNLQEQNERLHIQLAQTESLLEEAISMLESMSCELRFRGCENNHKLVRRARIFKQRFEEDRKL</sequence>
<evidence type="ECO:0000313" key="2">
    <source>
        <dbReference type="EMBL" id="GGI78172.1"/>
    </source>
</evidence>
<dbReference type="EMBL" id="BMPZ01000003">
    <property type="protein sequence ID" value="GGI78172.1"/>
    <property type="molecule type" value="Genomic_DNA"/>
</dbReference>
<feature type="coiled-coil region" evidence="1">
    <location>
        <begin position="1"/>
        <end position="35"/>
    </location>
</feature>
<dbReference type="Proteomes" id="UP000613743">
    <property type="component" value="Unassembled WGS sequence"/>
</dbReference>
<comment type="caution">
    <text evidence="2">The sequence shown here is derived from an EMBL/GenBank/DDBJ whole genome shotgun (WGS) entry which is preliminary data.</text>
</comment>
<name>A0A917JPD3_9GAMM</name>
<keyword evidence="1" id="KW-0175">Coiled coil</keyword>
<reference evidence="2" key="2">
    <citation type="submission" date="2020-09" db="EMBL/GenBank/DDBJ databases">
        <authorList>
            <person name="Sun Q."/>
            <person name="Ohkuma M."/>
        </authorList>
    </citation>
    <scope>NUCLEOTIDE SEQUENCE</scope>
    <source>
        <strain evidence="2">JCM 30804</strain>
    </source>
</reference>
<evidence type="ECO:0000256" key="1">
    <source>
        <dbReference type="SAM" id="Coils"/>
    </source>
</evidence>
<dbReference type="RefSeq" id="WP_188919373.1">
    <property type="nucleotide sequence ID" value="NZ_BMPZ01000003.1"/>
</dbReference>
<protein>
    <submittedName>
        <fullName evidence="2">Uncharacterized protein</fullName>
    </submittedName>
</protein>
<evidence type="ECO:0000313" key="3">
    <source>
        <dbReference type="Proteomes" id="UP000613743"/>
    </source>
</evidence>
<keyword evidence="3" id="KW-1185">Reference proteome</keyword>
<gene>
    <name evidence="2" type="ORF">GCM10009332_14440</name>
</gene>
<accession>A0A917JPD3</accession>
<organism evidence="2 3">
    <name type="scientific">Shewanella gelidii</name>
    <dbReference type="NCBI Taxonomy" id="1642821"/>
    <lineage>
        <taxon>Bacteria</taxon>
        <taxon>Pseudomonadati</taxon>
        <taxon>Pseudomonadota</taxon>
        <taxon>Gammaproteobacteria</taxon>
        <taxon>Alteromonadales</taxon>
        <taxon>Shewanellaceae</taxon>
        <taxon>Shewanella</taxon>
    </lineage>
</organism>
<proteinExistence type="predicted"/>